<gene>
    <name evidence="1" type="ORF">EVOR1521_LOCUS7212</name>
</gene>
<organism evidence="1 2">
    <name type="scientific">Effrenium voratum</name>
    <dbReference type="NCBI Taxonomy" id="2562239"/>
    <lineage>
        <taxon>Eukaryota</taxon>
        <taxon>Sar</taxon>
        <taxon>Alveolata</taxon>
        <taxon>Dinophyceae</taxon>
        <taxon>Suessiales</taxon>
        <taxon>Symbiodiniaceae</taxon>
        <taxon>Effrenium</taxon>
    </lineage>
</organism>
<evidence type="ECO:0000313" key="2">
    <source>
        <dbReference type="Proteomes" id="UP001178507"/>
    </source>
</evidence>
<dbReference type="Gene3D" id="2.70.160.11">
    <property type="entry name" value="Hnrnp arginine n-methyltransferase1"/>
    <property type="match status" value="1"/>
</dbReference>
<keyword evidence="2" id="KW-1185">Reference proteome</keyword>
<dbReference type="Proteomes" id="UP001178507">
    <property type="component" value="Unassembled WGS sequence"/>
</dbReference>
<protein>
    <submittedName>
        <fullName evidence="1">Uncharacterized protein</fullName>
    </submittedName>
</protein>
<proteinExistence type="predicted"/>
<dbReference type="AlphaFoldDB" id="A0AA36I0I1"/>
<accession>A0AA36I0I1</accession>
<comment type="caution">
    <text evidence="1">The sequence shown here is derived from an EMBL/GenBank/DDBJ whole genome shotgun (WGS) entry which is preliminary data.</text>
</comment>
<evidence type="ECO:0000313" key="1">
    <source>
        <dbReference type="EMBL" id="CAJ1378785.1"/>
    </source>
</evidence>
<sequence>MGFGVVEQWLSRKTDWIWEASREAGILFHFDFSHPPLGRRRQLKVPLQPGKAHGIAPWFDAELFGEVHLVTAPGAEPRGQGVLCFTAPVEGILAYRP</sequence>
<dbReference type="EMBL" id="CAUJNA010000569">
    <property type="protein sequence ID" value="CAJ1378785.1"/>
    <property type="molecule type" value="Genomic_DNA"/>
</dbReference>
<name>A0AA36I0I1_9DINO</name>
<reference evidence="1" key="1">
    <citation type="submission" date="2023-08" db="EMBL/GenBank/DDBJ databases">
        <authorList>
            <person name="Chen Y."/>
            <person name="Shah S."/>
            <person name="Dougan E. K."/>
            <person name="Thang M."/>
            <person name="Chan C."/>
        </authorList>
    </citation>
    <scope>NUCLEOTIDE SEQUENCE</scope>
</reference>